<evidence type="ECO:0000313" key="6">
    <source>
        <dbReference type="EMBL" id="JAG57896.1"/>
    </source>
</evidence>
<feature type="domain" description="Ig-like" evidence="5">
    <location>
        <begin position="151"/>
        <end position="237"/>
    </location>
</feature>
<dbReference type="SMART" id="SM00408">
    <property type="entry name" value="IGc2"/>
    <property type="match status" value="3"/>
</dbReference>
<dbReference type="Gene3D" id="2.60.40.10">
    <property type="entry name" value="Immunoglobulins"/>
    <property type="match status" value="4"/>
</dbReference>
<dbReference type="GO" id="GO:0043025">
    <property type="term" value="C:neuronal cell body"/>
    <property type="evidence" value="ECO:0007669"/>
    <property type="project" value="TreeGrafter"/>
</dbReference>
<dbReference type="GO" id="GO:0005886">
    <property type="term" value="C:plasma membrane"/>
    <property type="evidence" value="ECO:0007669"/>
    <property type="project" value="TreeGrafter"/>
</dbReference>
<evidence type="ECO:0000259" key="5">
    <source>
        <dbReference type="PROSITE" id="PS50835"/>
    </source>
</evidence>
<dbReference type="InterPro" id="IPR013098">
    <property type="entry name" value="Ig_I-set"/>
</dbReference>
<dbReference type="EMBL" id="GBRD01007925">
    <property type="protein sequence ID" value="JAG57896.1"/>
    <property type="molecule type" value="Transcribed_RNA"/>
</dbReference>
<dbReference type="FunFam" id="2.60.40.10:FF:000877">
    <property type="entry name" value="CLUMA_CG002357, isoform A"/>
    <property type="match status" value="1"/>
</dbReference>
<dbReference type="PANTHER" id="PTHR45080">
    <property type="entry name" value="CONTACTIN 5"/>
    <property type="match status" value="1"/>
</dbReference>
<dbReference type="SUPFAM" id="SSF48726">
    <property type="entry name" value="Immunoglobulin"/>
    <property type="match status" value="3"/>
</dbReference>
<dbReference type="Pfam" id="PF13927">
    <property type="entry name" value="Ig_3"/>
    <property type="match status" value="2"/>
</dbReference>
<dbReference type="InterPro" id="IPR036116">
    <property type="entry name" value="FN3_sf"/>
</dbReference>
<dbReference type="PANTHER" id="PTHR45080:SF33">
    <property type="entry name" value="IG-LIKE DOMAIN-CONTAINING PROTEIN"/>
    <property type="match status" value="1"/>
</dbReference>
<protein>
    <recommendedName>
        <fullName evidence="5">Ig-like domain-containing protein</fullName>
    </recommendedName>
</protein>
<evidence type="ECO:0000256" key="2">
    <source>
        <dbReference type="ARBA" id="ARBA00023319"/>
    </source>
</evidence>
<dbReference type="FunFam" id="2.60.40.10:FF:001268">
    <property type="entry name" value="Blast:Protein CEPU-1"/>
    <property type="match status" value="1"/>
</dbReference>
<dbReference type="FunFam" id="2.60.40.10:FF:001233">
    <property type="entry name" value="Uncharacterized protein, isoform B"/>
    <property type="match status" value="1"/>
</dbReference>
<evidence type="ECO:0000256" key="3">
    <source>
        <dbReference type="SAM" id="MobiDB-lite"/>
    </source>
</evidence>
<reference evidence="6" key="1">
    <citation type="submission" date="2014-09" db="EMBL/GenBank/DDBJ databases">
        <authorList>
            <person name="Magalhaes I.L.F."/>
            <person name="Oliveira U."/>
            <person name="Santos F.R."/>
            <person name="Vidigal T.H.D.A."/>
            <person name="Brescovit A.D."/>
            <person name="Santos A.J."/>
        </authorList>
    </citation>
    <scope>NUCLEOTIDE SEQUENCE</scope>
</reference>
<dbReference type="PROSITE" id="PS50835">
    <property type="entry name" value="IG_LIKE"/>
    <property type="match status" value="3"/>
</dbReference>
<name>A0A0K8SXI3_LYGHE</name>
<evidence type="ECO:0000256" key="1">
    <source>
        <dbReference type="ARBA" id="ARBA00022737"/>
    </source>
</evidence>
<dbReference type="InterPro" id="IPR003598">
    <property type="entry name" value="Ig_sub2"/>
</dbReference>
<dbReference type="InterPro" id="IPR013783">
    <property type="entry name" value="Ig-like_fold"/>
</dbReference>
<dbReference type="Pfam" id="PF07679">
    <property type="entry name" value="I-set"/>
    <property type="match status" value="1"/>
</dbReference>
<dbReference type="GO" id="GO:0050808">
    <property type="term" value="P:synapse organization"/>
    <property type="evidence" value="ECO:0007669"/>
    <property type="project" value="TreeGrafter"/>
</dbReference>
<feature type="domain" description="Ig-like" evidence="5">
    <location>
        <begin position="242"/>
        <end position="330"/>
    </location>
</feature>
<sequence>MSLQSKVILACAVFLLSETLTGMTSFGVLARASHRFEDHQSVDSGLMEAEPEVLPSFATPGKTYRVTTKDTVVLPCEVNNVGHFLLAWKRGIAILTAGSVKVSPDERFRLVDGYNLEIRDVQTQDAGDYVCQVATLQPLELTHTVEILVPPRIHQVPSGSQMEVKKGSSVTLECRAAGNPVPTITWTRKNNLLPSGEKSYEGAQLTLQHTSRHDAGAYQCTASNGVGQPATKEIQLNVQFPPEIDVEKSWVHTGEGNEAQLVCLVFAEPPAEVVWFKDTLRLASTERRIAEVRGSRNTLIIRKVQASDFGNYSCLADNIIGKTRQYLELSGRPNPAKFRSHTISRSRDSYNISWEVESFTPIEEFKLYFRKVPQGPNSQTSNGGGLFHYQHNNRRSQRRHDEDGQILAGYPGHHRGDWNDVILPAIPSGQYAQKMSYMIRGLEPAVQYEAMVQAKNRFGWNEMSEPFIFATKGNGQYAGGLESSPAVLSEPDVRDMGVKAYNGDASIFSSPVTLQTLTAALMLARWL</sequence>
<feature type="signal peptide" evidence="4">
    <location>
        <begin position="1"/>
        <end position="25"/>
    </location>
</feature>
<dbReference type="InterPro" id="IPR007110">
    <property type="entry name" value="Ig-like_dom"/>
</dbReference>
<dbReference type="InterPro" id="IPR036179">
    <property type="entry name" value="Ig-like_dom_sf"/>
</dbReference>
<proteinExistence type="predicted"/>
<dbReference type="InterPro" id="IPR003599">
    <property type="entry name" value="Ig_sub"/>
</dbReference>
<accession>A0A0K8SXI3</accession>
<feature type="chain" id="PRO_5005519668" description="Ig-like domain-containing protein" evidence="4">
    <location>
        <begin position="26"/>
        <end position="527"/>
    </location>
</feature>
<dbReference type="InterPro" id="IPR003961">
    <property type="entry name" value="FN3_dom"/>
</dbReference>
<dbReference type="AlphaFoldDB" id="A0A0K8SXI3"/>
<keyword evidence="4" id="KW-0732">Signal</keyword>
<dbReference type="SUPFAM" id="SSF49265">
    <property type="entry name" value="Fibronectin type III"/>
    <property type="match status" value="1"/>
</dbReference>
<keyword evidence="2" id="KW-0393">Immunoglobulin domain</keyword>
<dbReference type="CDD" id="cd00096">
    <property type="entry name" value="Ig"/>
    <property type="match status" value="1"/>
</dbReference>
<dbReference type="GO" id="GO:0008046">
    <property type="term" value="F:axon guidance receptor activity"/>
    <property type="evidence" value="ECO:0007669"/>
    <property type="project" value="TreeGrafter"/>
</dbReference>
<dbReference type="CDD" id="cd00063">
    <property type="entry name" value="FN3"/>
    <property type="match status" value="1"/>
</dbReference>
<keyword evidence="1" id="KW-0677">Repeat</keyword>
<feature type="region of interest" description="Disordered" evidence="3">
    <location>
        <begin position="376"/>
        <end position="401"/>
    </location>
</feature>
<feature type="domain" description="Ig-like" evidence="5">
    <location>
        <begin position="51"/>
        <end position="142"/>
    </location>
</feature>
<dbReference type="GO" id="GO:0030424">
    <property type="term" value="C:axon"/>
    <property type="evidence" value="ECO:0007669"/>
    <property type="project" value="TreeGrafter"/>
</dbReference>
<dbReference type="GO" id="GO:0007156">
    <property type="term" value="P:homophilic cell adhesion via plasma membrane adhesion molecules"/>
    <property type="evidence" value="ECO:0007669"/>
    <property type="project" value="TreeGrafter"/>
</dbReference>
<dbReference type="SMART" id="SM00409">
    <property type="entry name" value="IG"/>
    <property type="match status" value="3"/>
</dbReference>
<organism evidence="6">
    <name type="scientific">Lygus hesperus</name>
    <name type="common">Western plant bug</name>
    <dbReference type="NCBI Taxonomy" id="30085"/>
    <lineage>
        <taxon>Eukaryota</taxon>
        <taxon>Metazoa</taxon>
        <taxon>Ecdysozoa</taxon>
        <taxon>Arthropoda</taxon>
        <taxon>Hexapoda</taxon>
        <taxon>Insecta</taxon>
        <taxon>Pterygota</taxon>
        <taxon>Neoptera</taxon>
        <taxon>Paraneoptera</taxon>
        <taxon>Hemiptera</taxon>
        <taxon>Heteroptera</taxon>
        <taxon>Panheteroptera</taxon>
        <taxon>Cimicomorpha</taxon>
        <taxon>Miridae</taxon>
        <taxon>Mirini</taxon>
        <taxon>Lygus</taxon>
    </lineage>
</organism>
<dbReference type="InterPro" id="IPR050958">
    <property type="entry name" value="Cell_Adh-Cytoskel_Orgn"/>
</dbReference>
<evidence type="ECO:0000256" key="4">
    <source>
        <dbReference type="SAM" id="SignalP"/>
    </source>
</evidence>